<dbReference type="AlphaFoldDB" id="A0A6A4X294"/>
<dbReference type="Pfam" id="PF17949">
    <property type="entry name" value="PND"/>
    <property type="match status" value="1"/>
</dbReference>
<dbReference type="InterPro" id="IPR040646">
    <property type="entry name" value="PND"/>
</dbReference>
<dbReference type="GO" id="GO:0003682">
    <property type="term" value="F:chromatin binding"/>
    <property type="evidence" value="ECO:0007669"/>
    <property type="project" value="TreeGrafter"/>
</dbReference>
<accession>A0A6A4X294</accession>
<dbReference type="SUPFAM" id="SSF47781">
    <property type="entry name" value="RuvA domain 2-like"/>
    <property type="match status" value="1"/>
</dbReference>
<dbReference type="Pfam" id="PF14520">
    <property type="entry name" value="HHH_5"/>
    <property type="match status" value="1"/>
</dbReference>
<evidence type="ECO:0000313" key="3">
    <source>
        <dbReference type="Proteomes" id="UP000440578"/>
    </source>
</evidence>
<dbReference type="EMBL" id="VIIS01000071">
    <property type="protein sequence ID" value="KAF0313806.1"/>
    <property type="molecule type" value="Genomic_DNA"/>
</dbReference>
<dbReference type="OrthoDB" id="5975714at2759"/>
<dbReference type="PANTHER" id="PTHR31786">
    <property type="entry name" value="FANCONI ANEMIA CORE COMPLEX-ASSOCIATED PROTEIN 24"/>
    <property type="match status" value="1"/>
</dbReference>
<name>A0A6A4X294_AMPAM</name>
<dbReference type="InterPro" id="IPR026985">
    <property type="entry name" value="FAAP24"/>
</dbReference>
<evidence type="ECO:0000313" key="2">
    <source>
        <dbReference type="EMBL" id="KAF0313806.1"/>
    </source>
</evidence>
<feature type="domain" description="Fanconi anemia core complex-associated protein 24 pseudonuclease" evidence="1">
    <location>
        <begin position="17"/>
        <end position="138"/>
    </location>
</feature>
<evidence type="ECO:0000259" key="1">
    <source>
        <dbReference type="Pfam" id="PF17949"/>
    </source>
</evidence>
<dbReference type="PANTHER" id="PTHR31786:SF2">
    <property type="entry name" value="FANCONI ANEMIA CORE COMPLEX-ASSOCIATED PROTEIN 24"/>
    <property type="match status" value="1"/>
</dbReference>
<keyword evidence="3" id="KW-1185">Reference proteome</keyword>
<dbReference type="Gene3D" id="1.10.150.20">
    <property type="entry name" value="5' to 3' exonuclease, C-terminal subdomain"/>
    <property type="match status" value="1"/>
</dbReference>
<comment type="caution">
    <text evidence="2">The sequence shown here is derived from an EMBL/GenBank/DDBJ whole genome shotgun (WGS) entry which is preliminary data.</text>
</comment>
<dbReference type="GO" id="GO:0043240">
    <property type="term" value="C:Fanconi anaemia nuclear complex"/>
    <property type="evidence" value="ECO:0007669"/>
    <property type="project" value="InterPro"/>
</dbReference>
<sequence>MSGAPLTQASSPPRPQPVPPGRVLVSLRWQGSELAAVLRAGTLRPLFSDRLGVADFLPASDTAVLLLTERDLMSPQLCRRRLVTLAQASMPHKVAVLERTPVTAAPWSELQLEAALELRLAALPVGSLAELPQLLAELAAAAERGAPQPLAGRPADEPPAARRVAAALTAVPGLGAKKADALLAQFGSLAALSAAAAEQLAPLLGPALAQTVHQFFNG</sequence>
<organism evidence="2 3">
    <name type="scientific">Amphibalanus amphitrite</name>
    <name type="common">Striped barnacle</name>
    <name type="synonym">Balanus amphitrite</name>
    <dbReference type="NCBI Taxonomy" id="1232801"/>
    <lineage>
        <taxon>Eukaryota</taxon>
        <taxon>Metazoa</taxon>
        <taxon>Ecdysozoa</taxon>
        <taxon>Arthropoda</taxon>
        <taxon>Crustacea</taxon>
        <taxon>Multicrustacea</taxon>
        <taxon>Cirripedia</taxon>
        <taxon>Thoracica</taxon>
        <taxon>Thoracicalcarea</taxon>
        <taxon>Balanomorpha</taxon>
        <taxon>Balanoidea</taxon>
        <taxon>Balanidae</taxon>
        <taxon>Amphibalaninae</taxon>
        <taxon>Amphibalanus</taxon>
    </lineage>
</organism>
<dbReference type="Proteomes" id="UP000440578">
    <property type="component" value="Unassembled WGS sequence"/>
</dbReference>
<gene>
    <name evidence="2" type="primary">Faap24</name>
    <name evidence="2" type="ORF">FJT64_015692</name>
</gene>
<dbReference type="Gene3D" id="3.40.50.10130">
    <property type="match status" value="1"/>
</dbReference>
<dbReference type="GO" id="GO:0036297">
    <property type="term" value="P:interstrand cross-link repair"/>
    <property type="evidence" value="ECO:0007669"/>
    <property type="project" value="InterPro"/>
</dbReference>
<reference evidence="2 3" key="1">
    <citation type="submission" date="2019-07" db="EMBL/GenBank/DDBJ databases">
        <title>Draft genome assembly of a fouling barnacle, Amphibalanus amphitrite (Darwin, 1854): The first reference genome for Thecostraca.</title>
        <authorList>
            <person name="Kim W."/>
        </authorList>
    </citation>
    <scope>NUCLEOTIDE SEQUENCE [LARGE SCALE GENOMIC DNA]</scope>
    <source>
        <strain evidence="2">SNU_AA5</strain>
        <tissue evidence="2">Soma without cirri and trophi</tissue>
    </source>
</reference>
<protein>
    <submittedName>
        <fullName evidence="2">Fanconi anemia core complex-associated protein 24</fullName>
    </submittedName>
</protein>
<dbReference type="InterPro" id="IPR010994">
    <property type="entry name" value="RuvA_2-like"/>
</dbReference>
<proteinExistence type="predicted"/>